<keyword evidence="7" id="KW-0325">Glycoprotein</keyword>
<dbReference type="Pfam" id="PF01565">
    <property type="entry name" value="FAD_binding_4"/>
    <property type="match status" value="1"/>
</dbReference>
<accession>A0AAD3TFC4</accession>
<dbReference type="InterPro" id="IPR016166">
    <property type="entry name" value="FAD-bd_PCMH"/>
</dbReference>
<dbReference type="Pfam" id="PF08031">
    <property type="entry name" value="BBE"/>
    <property type="match status" value="1"/>
</dbReference>
<comment type="cofactor">
    <cofactor evidence="1">
        <name>FAD</name>
        <dbReference type="ChEBI" id="CHEBI:57692"/>
    </cofactor>
</comment>
<evidence type="ECO:0000256" key="7">
    <source>
        <dbReference type="ARBA" id="ARBA00023180"/>
    </source>
</evidence>
<dbReference type="Gene3D" id="3.30.465.10">
    <property type="match status" value="1"/>
</dbReference>
<keyword evidence="5" id="KW-0274">FAD</keyword>
<evidence type="ECO:0000256" key="8">
    <source>
        <dbReference type="SAM" id="SignalP"/>
    </source>
</evidence>
<keyword evidence="3" id="KW-0285">Flavoprotein</keyword>
<dbReference type="Proteomes" id="UP001279734">
    <property type="component" value="Unassembled WGS sequence"/>
</dbReference>
<evidence type="ECO:0000256" key="4">
    <source>
        <dbReference type="ARBA" id="ARBA00022729"/>
    </source>
</evidence>
<evidence type="ECO:0000256" key="5">
    <source>
        <dbReference type="ARBA" id="ARBA00022827"/>
    </source>
</evidence>
<evidence type="ECO:0000313" key="10">
    <source>
        <dbReference type="EMBL" id="GMH28134.1"/>
    </source>
</evidence>
<dbReference type="Gene3D" id="3.30.43.10">
    <property type="entry name" value="Uridine Diphospho-n-acetylenolpyruvylglucosamine Reductase, domain 2"/>
    <property type="match status" value="1"/>
</dbReference>
<dbReference type="SUPFAM" id="SSF56176">
    <property type="entry name" value="FAD-binding/transporter-associated domain-like"/>
    <property type="match status" value="1"/>
</dbReference>
<proteinExistence type="inferred from homology"/>
<evidence type="ECO:0000259" key="9">
    <source>
        <dbReference type="PROSITE" id="PS51387"/>
    </source>
</evidence>
<comment type="caution">
    <text evidence="10">The sequence shown here is derived from an EMBL/GenBank/DDBJ whole genome shotgun (WGS) entry which is preliminary data.</text>
</comment>
<dbReference type="PROSITE" id="PS51387">
    <property type="entry name" value="FAD_PCMH"/>
    <property type="match status" value="1"/>
</dbReference>
<name>A0AAD3TFC4_NEPGR</name>
<evidence type="ECO:0000256" key="3">
    <source>
        <dbReference type="ARBA" id="ARBA00022630"/>
    </source>
</evidence>
<organism evidence="10 11">
    <name type="scientific">Nepenthes gracilis</name>
    <name type="common">Slender pitcher plant</name>
    <dbReference type="NCBI Taxonomy" id="150966"/>
    <lineage>
        <taxon>Eukaryota</taxon>
        <taxon>Viridiplantae</taxon>
        <taxon>Streptophyta</taxon>
        <taxon>Embryophyta</taxon>
        <taxon>Tracheophyta</taxon>
        <taxon>Spermatophyta</taxon>
        <taxon>Magnoliopsida</taxon>
        <taxon>eudicotyledons</taxon>
        <taxon>Gunneridae</taxon>
        <taxon>Pentapetalae</taxon>
        <taxon>Caryophyllales</taxon>
        <taxon>Nepenthaceae</taxon>
        <taxon>Nepenthes</taxon>
    </lineage>
</organism>
<dbReference type="GO" id="GO:0016491">
    <property type="term" value="F:oxidoreductase activity"/>
    <property type="evidence" value="ECO:0007669"/>
    <property type="project" value="UniProtKB-KW"/>
</dbReference>
<evidence type="ECO:0000256" key="6">
    <source>
        <dbReference type="ARBA" id="ARBA00023002"/>
    </source>
</evidence>
<keyword evidence="4 8" id="KW-0732">Signal</keyword>
<protein>
    <recommendedName>
        <fullName evidence="9">FAD-binding PCMH-type domain-containing protein</fullName>
    </recommendedName>
</protein>
<feature type="domain" description="FAD-binding PCMH-type" evidence="9">
    <location>
        <begin position="72"/>
        <end position="248"/>
    </location>
</feature>
<evidence type="ECO:0000313" key="11">
    <source>
        <dbReference type="Proteomes" id="UP001279734"/>
    </source>
</evidence>
<dbReference type="InterPro" id="IPR006093">
    <property type="entry name" value="Oxy_OxRdtase_FAD_BS"/>
</dbReference>
<feature type="chain" id="PRO_5042073288" description="FAD-binding PCMH-type domain-containing protein" evidence="8">
    <location>
        <begin position="29"/>
        <end position="532"/>
    </location>
</feature>
<reference evidence="10" key="1">
    <citation type="submission" date="2023-05" db="EMBL/GenBank/DDBJ databases">
        <title>Nepenthes gracilis genome sequencing.</title>
        <authorList>
            <person name="Fukushima K."/>
        </authorList>
    </citation>
    <scope>NUCLEOTIDE SEQUENCE</scope>
    <source>
        <strain evidence="10">SING2019-196</strain>
    </source>
</reference>
<comment type="similarity">
    <text evidence="2">Belongs to the oxygen-dependent FAD-linked oxidoreductase family.</text>
</comment>
<dbReference type="EMBL" id="BSYO01000034">
    <property type="protein sequence ID" value="GMH28134.1"/>
    <property type="molecule type" value="Genomic_DNA"/>
</dbReference>
<gene>
    <name evidence="10" type="ORF">Nepgr_029977</name>
</gene>
<evidence type="ECO:0000256" key="2">
    <source>
        <dbReference type="ARBA" id="ARBA00005466"/>
    </source>
</evidence>
<dbReference type="PROSITE" id="PS00862">
    <property type="entry name" value="OX2_COVAL_FAD"/>
    <property type="match status" value="1"/>
</dbReference>
<evidence type="ECO:0000256" key="1">
    <source>
        <dbReference type="ARBA" id="ARBA00001974"/>
    </source>
</evidence>
<sequence>MFLSSSTGILILQWLLFLTALFPSSVTADSTRKNFLQCLSQHQRSSCFTARNSSFSAILKSTAQNLRFLMPYVQKPQAIFMPASETDVQAAVRCGKQLGIQLRVRSGGHDYEGVSYASEMGEPFVVIDMAKLRSVTVDVDGNSAWVEAGATLGELYYRISESSSVNGFPAGVCTSLGVGGHIAGGGYGTMMRKYGLGADHILDVRMVDADGNILDRESMKEDLFWAIRGGGGGSFGIILAWKVQLVPVPEKVTVFAVRKTLEQGLTKLINKWQQVAHKLDDNLFIRVIVQPNKNNNNNNTVIGLFKALFLGQTDPLIQIMAHSFPELGLAEEDCTEMSWIESVLYSFGYPTGTSPQVLLYGKPLFKPNYFKAKSDFVRDLIPTSGLEGIWSWIMDGDGSLIILNPYGGIMSQIPESQISFPHRNGTLFQIYYQVSWQDGNITAARHMDWIRKLYSFMRPYVSKSPRKAYVNYRDLDLGMNKEGNTNYVEASAWGRKYFGDNFKRLVQIKTKVDPDNFFRHEQSIPPHLNFNG</sequence>
<dbReference type="InterPro" id="IPR036318">
    <property type="entry name" value="FAD-bd_PCMH-like_sf"/>
</dbReference>
<dbReference type="InterPro" id="IPR016169">
    <property type="entry name" value="FAD-bd_PCMH_sub2"/>
</dbReference>
<dbReference type="InterPro" id="IPR012951">
    <property type="entry name" value="BBE"/>
</dbReference>
<keyword evidence="11" id="KW-1185">Reference proteome</keyword>
<dbReference type="InterPro" id="IPR006094">
    <property type="entry name" value="Oxid_FAD_bind_N"/>
</dbReference>
<feature type="signal peptide" evidence="8">
    <location>
        <begin position="1"/>
        <end position="28"/>
    </location>
</feature>
<dbReference type="GO" id="GO:0071949">
    <property type="term" value="F:FAD binding"/>
    <property type="evidence" value="ECO:0007669"/>
    <property type="project" value="InterPro"/>
</dbReference>
<dbReference type="InterPro" id="IPR016167">
    <property type="entry name" value="FAD-bd_PCMH_sub1"/>
</dbReference>
<dbReference type="Gene3D" id="3.40.462.20">
    <property type="match status" value="1"/>
</dbReference>
<keyword evidence="6" id="KW-0560">Oxidoreductase</keyword>
<dbReference type="PANTHER" id="PTHR32448">
    <property type="entry name" value="OS08G0158400 PROTEIN"/>
    <property type="match status" value="1"/>
</dbReference>
<dbReference type="AlphaFoldDB" id="A0AAD3TFC4"/>